<accession>A0A2R4M4P7</accession>
<reference evidence="1 2" key="1">
    <citation type="submission" date="2018-03" db="EMBL/GenBank/DDBJ databases">
        <title>The Complete Genome of Celeribacter baekdonensis strain LH4, a Thiosulfate-Oxidizing Alphaproteobacterium Isolated from Gulf of Mexico Continental Slope Sediments.</title>
        <authorList>
            <person name="Flood B.E."/>
            <person name="Bailey J.V."/>
            <person name="Leprich D."/>
        </authorList>
    </citation>
    <scope>NUCLEOTIDE SEQUENCE [LARGE SCALE GENOMIC DNA]</scope>
    <source>
        <strain evidence="1 2">LH4</strain>
    </source>
</reference>
<organism evidence="1 2">
    <name type="scientific">Celeribacter baekdonensis</name>
    <dbReference type="NCBI Taxonomy" id="875171"/>
    <lineage>
        <taxon>Bacteria</taxon>
        <taxon>Pseudomonadati</taxon>
        <taxon>Pseudomonadota</taxon>
        <taxon>Alphaproteobacteria</taxon>
        <taxon>Rhodobacterales</taxon>
        <taxon>Roseobacteraceae</taxon>
        <taxon>Celeribacter</taxon>
    </lineage>
</organism>
<dbReference type="EMBL" id="CP028475">
    <property type="protein sequence ID" value="AVW92161.1"/>
    <property type="molecule type" value="Genomic_DNA"/>
</dbReference>
<dbReference type="KEGG" id="cbak:DA792_14610"/>
<sequence>MLLTLANAAREDMRIVGFPNDMFPKTAEISAQTNILLIETPNSISSDIYYIPKTHISGASSVIEEIAELGVIEQGQGCYARWSATETNEIRGVIAVIDSSIPEEKKRLCLSLTSMLAFGISSTMTGYEFTVHPDGSAAPKTARYADNTEILLALSVAAICRQELADDGNECPFELMQAIFQKHAEWVERAK</sequence>
<dbReference type="Proteomes" id="UP000241447">
    <property type="component" value="Chromosome"/>
</dbReference>
<protein>
    <submittedName>
        <fullName evidence="1">Uncharacterized protein</fullName>
    </submittedName>
</protein>
<gene>
    <name evidence="1" type="ORF">DA792_14610</name>
</gene>
<proteinExistence type="predicted"/>
<evidence type="ECO:0000313" key="1">
    <source>
        <dbReference type="EMBL" id="AVW92161.1"/>
    </source>
</evidence>
<dbReference type="AlphaFoldDB" id="A0A2R4M4P7"/>
<name>A0A2R4M4P7_9RHOB</name>
<evidence type="ECO:0000313" key="2">
    <source>
        <dbReference type="Proteomes" id="UP000241447"/>
    </source>
</evidence>